<proteinExistence type="predicted"/>
<dbReference type="PROSITE" id="PS51257">
    <property type="entry name" value="PROKAR_LIPOPROTEIN"/>
    <property type="match status" value="1"/>
</dbReference>
<dbReference type="Pfam" id="PF11391">
    <property type="entry name" value="DUF2798"/>
    <property type="match status" value="1"/>
</dbReference>
<keyword evidence="1" id="KW-0812">Transmembrane</keyword>
<keyword evidence="1" id="KW-0472">Membrane</keyword>
<protein>
    <submittedName>
        <fullName evidence="2">DUF2798 domain-containing protein</fullName>
    </submittedName>
</protein>
<comment type="caution">
    <text evidence="2">The sequence shown here is derived from an EMBL/GenBank/DDBJ whole genome shotgun (WGS) entry which is preliminary data.</text>
</comment>
<gene>
    <name evidence="2" type="ORF">H7F16_15545</name>
</gene>
<evidence type="ECO:0000313" key="2">
    <source>
        <dbReference type="EMBL" id="MBC2836933.1"/>
    </source>
</evidence>
<feature type="transmembrane region" description="Helical" evidence="1">
    <location>
        <begin position="41"/>
        <end position="64"/>
    </location>
</feature>
<organism evidence="2 3">
    <name type="scientific">Paragemmobacter straminiformis</name>
    <dbReference type="NCBI Taxonomy" id="2045119"/>
    <lineage>
        <taxon>Bacteria</taxon>
        <taxon>Pseudomonadati</taxon>
        <taxon>Pseudomonadota</taxon>
        <taxon>Alphaproteobacteria</taxon>
        <taxon>Rhodobacterales</taxon>
        <taxon>Paracoccaceae</taxon>
        <taxon>Paragemmobacter</taxon>
    </lineage>
</organism>
<dbReference type="InterPro" id="IPR021529">
    <property type="entry name" value="DUF2798"/>
</dbReference>
<evidence type="ECO:0000313" key="3">
    <source>
        <dbReference type="Proteomes" id="UP000555411"/>
    </source>
</evidence>
<feature type="transmembrane region" description="Helical" evidence="1">
    <location>
        <begin position="9"/>
        <end position="29"/>
    </location>
</feature>
<evidence type="ECO:0000256" key="1">
    <source>
        <dbReference type="SAM" id="Phobius"/>
    </source>
</evidence>
<reference evidence="2 3" key="1">
    <citation type="journal article" date="2017" name="Int. J. Syst. Evol. Microbiol.">
        <title>Gemmobacter straminiformis sp. nov., isolated from an artificial fountain.</title>
        <authorList>
            <person name="Kang J.Y."/>
            <person name="Kim M.J."/>
            <person name="Chun J."/>
            <person name="Son K.P."/>
            <person name="Jahng K.Y."/>
        </authorList>
    </citation>
    <scope>NUCLEOTIDE SEQUENCE [LARGE SCALE GENOMIC DNA]</scope>
    <source>
        <strain evidence="2 3">CAM-8</strain>
    </source>
</reference>
<dbReference type="RefSeq" id="WP_185798560.1">
    <property type="nucleotide sequence ID" value="NZ_JACLQD010000005.1"/>
</dbReference>
<dbReference type="Proteomes" id="UP000555411">
    <property type="component" value="Unassembled WGS sequence"/>
</dbReference>
<keyword evidence="3" id="KW-1185">Reference proteome</keyword>
<dbReference type="EMBL" id="JACLQD010000005">
    <property type="protein sequence ID" value="MBC2836933.1"/>
    <property type="molecule type" value="Genomic_DNA"/>
</dbReference>
<dbReference type="AlphaFoldDB" id="A0A842IBY6"/>
<keyword evidence="1" id="KW-1133">Transmembrane helix</keyword>
<name>A0A842IBY6_9RHOB</name>
<accession>A0A842IBY6</accession>
<sequence length="73" mass="7806">MIPARYSQILFGFILSGLMSCIVSGLSTFRALGLGPDFPALWAGNWAVSWALAFPTVLVVAPIARRIVGRLTA</sequence>